<keyword evidence="8 10" id="KW-0443">Lipid metabolism</keyword>
<comment type="subcellular location">
    <subcellularLocation>
        <location evidence="1 10">Endoplasmic reticulum membrane</location>
        <topology evidence="1 10">Multi-pass membrane protein</topology>
    </subcellularLocation>
</comment>
<proteinExistence type="inferred from homology"/>
<organism evidence="11 12">
    <name type="scientific">Varroa destructor</name>
    <name type="common">Honeybee mite</name>
    <dbReference type="NCBI Taxonomy" id="109461"/>
    <lineage>
        <taxon>Eukaryota</taxon>
        <taxon>Metazoa</taxon>
        <taxon>Ecdysozoa</taxon>
        <taxon>Arthropoda</taxon>
        <taxon>Chelicerata</taxon>
        <taxon>Arachnida</taxon>
        <taxon>Acari</taxon>
        <taxon>Parasitiformes</taxon>
        <taxon>Mesostigmata</taxon>
        <taxon>Gamasina</taxon>
        <taxon>Dermanyssoidea</taxon>
        <taxon>Varroidae</taxon>
        <taxon>Varroa</taxon>
    </lineage>
</organism>
<dbReference type="GO" id="GO:0005789">
    <property type="term" value="C:endoplasmic reticulum membrane"/>
    <property type="evidence" value="ECO:0007669"/>
    <property type="project" value="UniProtKB-SubCell"/>
</dbReference>
<evidence type="ECO:0000256" key="7">
    <source>
        <dbReference type="ARBA" id="ARBA00023055"/>
    </source>
</evidence>
<evidence type="ECO:0000256" key="9">
    <source>
        <dbReference type="ARBA" id="ARBA00023136"/>
    </source>
</evidence>
<dbReference type="GO" id="GO:0097036">
    <property type="term" value="P:regulation of plasma membrane sterol distribution"/>
    <property type="evidence" value="ECO:0007669"/>
    <property type="project" value="UniProtKB-UniRule"/>
</dbReference>
<dbReference type="GO" id="GO:0016125">
    <property type="term" value="P:sterol metabolic process"/>
    <property type="evidence" value="ECO:0007669"/>
    <property type="project" value="UniProtKB-UniRule"/>
</dbReference>
<reference evidence="11" key="1">
    <citation type="submission" date="2021-01" db="UniProtKB">
        <authorList>
            <consortium name="EnsemblMetazoa"/>
        </authorList>
    </citation>
    <scope>IDENTIFICATION</scope>
</reference>
<evidence type="ECO:0000256" key="10">
    <source>
        <dbReference type="RuleBase" id="RU368065"/>
    </source>
</evidence>
<dbReference type="PANTHER" id="PTHR14467">
    <property type="entry name" value="ARV1"/>
    <property type="match status" value="1"/>
</dbReference>
<dbReference type="Pfam" id="PF04161">
    <property type="entry name" value="Arv1"/>
    <property type="match status" value="1"/>
</dbReference>
<dbReference type="PANTHER" id="PTHR14467:SF0">
    <property type="entry name" value="PROTEIN ARV1"/>
    <property type="match status" value="1"/>
</dbReference>
<keyword evidence="3 10" id="KW-0813">Transport</keyword>
<dbReference type="InterPro" id="IPR007290">
    <property type="entry name" value="Arv1"/>
</dbReference>
<evidence type="ECO:0000256" key="6">
    <source>
        <dbReference type="ARBA" id="ARBA00022989"/>
    </source>
</evidence>
<keyword evidence="7 10" id="KW-0445">Lipid transport</keyword>
<keyword evidence="4 10" id="KW-0812">Transmembrane</keyword>
<feature type="transmembrane region" description="Helical" evidence="10">
    <location>
        <begin position="192"/>
        <end position="210"/>
    </location>
</feature>
<dbReference type="InParanoid" id="A0A7M7K2T5"/>
<comment type="function">
    <text evidence="10">Mediator of sterol homeostasis involved in sterol uptake, trafficking and distribution into membranes.</text>
</comment>
<protein>
    <recommendedName>
        <fullName evidence="10">Protein ARV</fullName>
    </recommendedName>
</protein>
<dbReference type="RefSeq" id="XP_022659677.1">
    <property type="nucleotide sequence ID" value="XM_022803942.1"/>
</dbReference>
<keyword evidence="5 10" id="KW-0256">Endoplasmic reticulum</keyword>
<evidence type="ECO:0000256" key="5">
    <source>
        <dbReference type="ARBA" id="ARBA00022824"/>
    </source>
</evidence>
<evidence type="ECO:0000256" key="8">
    <source>
        <dbReference type="ARBA" id="ARBA00023098"/>
    </source>
</evidence>
<evidence type="ECO:0000313" key="11">
    <source>
        <dbReference type="EnsemblMetazoa" id="XP_022659677"/>
    </source>
</evidence>
<evidence type="ECO:0000256" key="4">
    <source>
        <dbReference type="ARBA" id="ARBA00022692"/>
    </source>
</evidence>
<evidence type="ECO:0000256" key="3">
    <source>
        <dbReference type="ARBA" id="ARBA00022448"/>
    </source>
</evidence>
<evidence type="ECO:0000313" key="12">
    <source>
        <dbReference type="Proteomes" id="UP000594260"/>
    </source>
</evidence>
<accession>A0A7M7K2T5</accession>
<dbReference type="OrthoDB" id="2192830at2759"/>
<dbReference type="GO" id="GO:0006665">
    <property type="term" value="P:sphingolipid metabolic process"/>
    <property type="evidence" value="ECO:0007669"/>
    <property type="project" value="TreeGrafter"/>
</dbReference>
<evidence type="ECO:0000256" key="2">
    <source>
        <dbReference type="ARBA" id="ARBA00009187"/>
    </source>
</evidence>
<dbReference type="KEGG" id="vde:111249710"/>
<dbReference type="GO" id="GO:0032366">
    <property type="term" value="P:intracellular sterol transport"/>
    <property type="evidence" value="ECO:0007669"/>
    <property type="project" value="UniProtKB-UniRule"/>
</dbReference>
<name>A0A7M7K2T5_VARDE</name>
<evidence type="ECO:0000256" key="1">
    <source>
        <dbReference type="ARBA" id="ARBA00004477"/>
    </source>
</evidence>
<sequence>MRCIHCGAEASSLYHVFCGSIKLRECEECSHFIDDLLEVEPMVIGVKLFLLRRQVYRHLCCNREGPLPLQVPITLLAMEVFLSWTLCCYEENFEETGDSFRWNLFDTTVRVTFGWMAYIAVLYVCLSTFAKFDNYTMSRVFYLVTVSSFSKLLNIGIVLWSPVEFLVAAAYAAEFYWLLAQFRMLQCTLERSWLASLLCVAVAAWAKWTLAASSIPCVVSNQFVDYV</sequence>
<dbReference type="FunCoup" id="A0A7M7K2T5">
    <property type="interactions" value="856"/>
</dbReference>
<dbReference type="GO" id="GO:0005794">
    <property type="term" value="C:Golgi apparatus"/>
    <property type="evidence" value="ECO:0007669"/>
    <property type="project" value="TreeGrafter"/>
</dbReference>
<keyword evidence="6 10" id="KW-1133">Transmembrane helix</keyword>
<feature type="transmembrane region" description="Helical" evidence="10">
    <location>
        <begin position="111"/>
        <end position="132"/>
    </location>
</feature>
<feature type="transmembrane region" description="Helical" evidence="10">
    <location>
        <begin position="152"/>
        <end position="180"/>
    </location>
</feature>
<dbReference type="GO" id="GO:0032541">
    <property type="term" value="C:cortical endoplasmic reticulum"/>
    <property type="evidence" value="ECO:0007669"/>
    <property type="project" value="TreeGrafter"/>
</dbReference>
<dbReference type="Proteomes" id="UP000594260">
    <property type="component" value="Unplaced"/>
</dbReference>
<keyword evidence="12" id="KW-1185">Reference proteome</keyword>
<dbReference type="GeneID" id="111249710"/>
<keyword evidence="9 10" id="KW-0472">Membrane</keyword>
<dbReference type="AlphaFoldDB" id="A0A7M7K2T5"/>
<comment type="similarity">
    <text evidence="2 10">Belongs to the ARV1 family.</text>
</comment>
<dbReference type="EnsemblMetazoa" id="XM_022803942">
    <property type="protein sequence ID" value="XP_022659677"/>
    <property type="gene ID" value="LOC111249710"/>
</dbReference>